<feature type="chain" id="PRO_5040823484" description="Lipase" evidence="3">
    <location>
        <begin position="20"/>
        <end position="295"/>
    </location>
</feature>
<reference evidence="6" key="1">
    <citation type="submission" date="2022-11" db="EMBL/GenBank/DDBJ databases">
        <authorList>
            <person name="Petersen C."/>
        </authorList>
    </citation>
    <scope>NUCLEOTIDE SEQUENCE</scope>
    <source>
        <strain evidence="6">IBT 19713</strain>
    </source>
</reference>
<reference evidence="6" key="2">
    <citation type="journal article" date="2023" name="IMA Fungus">
        <title>Comparative genomic study of the Penicillium genus elucidates a diverse pangenome and 15 lateral gene transfer events.</title>
        <authorList>
            <person name="Petersen C."/>
            <person name="Sorensen T."/>
            <person name="Nielsen M.R."/>
            <person name="Sondergaard T.E."/>
            <person name="Sorensen J.L."/>
            <person name="Fitzpatrick D.A."/>
            <person name="Frisvad J.C."/>
            <person name="Nielsen K.L."/>
        </authorList>
    </citation>
    <scope>NUCLEOTIDE SEQUENCE</scope>
    <source>
        <strain evidence="6">IBT 19713</strain>
    </source>
</reference>
<dbReference type="GO" id="GO:0017000">
    <property type="term" value="P:antibiotic biosynthetic process"/>
    <property type="evidence" value="ECO:0007669"/>
    <property type="project" value="UniProtKB-ARBA"/>
</dbReference>
<dbReference type="OrthoDB" id="426718at2759"/>
<dbReference type="GeneID" id="83204426"/>
<dbReference type="CDD" id="cd00519">
    <property type="entry name" value="Lipase_3"/>
    <property type="match status" value="1"/>
</dbReference>
<feature type="signal peptide" evidence="3">
    <location>
        <begin position="1"/>
        <end position="19"/>
    </location>
</feature>
<keyword evidence="7" id="KW-1185">Reference proteome</keyword>
<evidence type="ECO:0000259" key="5">
    <source>
        <dbReference type="Pfam" id="PF03893"/>
    </source>
</evidence>
<dbReference type="SUPFAM" id="SSF53474">
    <property type="entry name" value="alpha/beta-Hydrolases"/>
    <property type="match status" value="1"/>
</dbReference>
<dbReference type="InterPro" id="IPR002921">
    <property type="entry name" value="Fungal_lipase-type"/>
</dbReference>
<evidence type="ECO:0000256" key="3">
    <source>
        <dbReference type="SAM" id="SignalP"/>
    </source>
</evidence>
<gene>
    <name evidence="6" type="ORF">N7468_007827</name>
</gene>
<evidence type="ECO:0000259" key="4">
    <source>
        <dbReference type="Pfam" id="PF01764"/>
    </source>
</evidence>
<dbReference type="Proteomes" id="UP001150941">
    <property type="component" value="Unassembled WGS sequence"/>
</dbReference>
<keyword evidence="2" id="KW-0378">Hydrolase</keyword>
<dbReference type="InterPro" id="IPR005592">
    <property type="entry name" value="Mono/diacylglycerol_lipase_N"/>
</dbReference>
<dbReference type="RefSeq" id="XP_058327468.1">
    <property type="nucleotide sequence ID" value="XM_058477123.1"/>
</dbReference>
<proteinExistence type="predicted"/>
<dbReference type="Gene3D" id="3.40.50.1820">
    <property type="entry name" value="alpha/beta hydrolase"/>
    <property type="match status" value="1"/>
</dbReference>
<comment type="caution">
    <text evidence="6">The sequence shown here is derived from an EMBL/GenBank/DDBJ whole genome shotgun (WGS) entry which is preliminary data.</text>
</comment>
<evidence type="ECO:0000256" key="1">
    <source>
        <dbReference type="ARBA" id="ARBA00022729"/>
    </source>
</evidence>
<dbReference type="GO" id="GO:0016042">
    <property type="term" value="P:lipid catabolic process"/>
    <property type="evidence" value="ECO:0007669"/>
    <property type="project" value="InterPro"/>
</dbReference>
<dbReference type="Pfam" id="PF01764">
    <property type="entry name" value="Lipase_3"/>
    <property type="match status" value="1"/>
</dbReference>
<dbReference type="InterPro" id="IPR029058">
    <property type="entry name" value="AB_hydrolase_fold"/>
</dbReference>
<protein>
    <recommendedName>
        <fullName evidence="8">Lipase</fullName>
    </recommendedName>
</protein>
<dbReference type="AlphaFoldDB" id="A0A9W9NNL4"/>
<dbReference type="EMBL" id="JAPQKS010000006">
    <property type="protein sequence ID" value="KAJ5223285.1"/>
    <property type="molecule type" value="Genomic_DNA"/>
</dbReference>
<evidence type="ECO:0008006" key="8">
    <source>
        <dbReference type="Google" id="ProtNLM"/>
    </source>
</evidence>
<evidence type="ECO:0000256" key="2">
    <source>
        <dbReference type="ARBA" id="ARBA00022801"/>
    </source>
</evidence>
<dbReference type="GO" id="GO:0072330">
    <property type="term" value="P:monocarboxylic acid biosynthetic process"/>
    <property type="evidence" value="ECO:0007669"/>
    <property type="project" value="UniProtKB-ARBA"/>
</dbReference>
<evidence type="ECO:0000313" key="7">
    <source>
        <dbReference type="Proteomes" id="UP001150941"/>
    </source>
</evidence>
<dbReference type="Pfam" id="PF03893">
    <property type="entry name" value="Lipase3_N"/>
    <property type="match status" value="1"/>
</dbReference>
<organism evidence="6 7">
    <name type="scientific">Penicillium chermesinum</name>
    <dbReference type="NCBI Taxonomy" id="63820"/>
    <lineage>
        <taxon>Eukaryota</taxon>
        <taxon>Fungi</taxon>
        <taxon>Dikarya</taxon>
        <taxon>Ascomycota</taxon>
        <taxon>Pezizomycotina</taxon>
        <taxon>Eurotiomycetes</taxon>
        <taxon>Eurotiomycetidae</taxon>
        <taxon>Eurotiales</taxon>
        <taxon>Aspergillaceae</taxon>
        <taxon>Penicillium</taxon>
    </lineage>
</organism>
<sequence length="295" mass="31128">MLSFAYLGALVAVVAPVIAAPTSILIPRDISSDVLSELTLFAEYSAAAYCTSNFGGSNGADVTCSAGNCPEVQSAGATLLYEFDLSNDFGDTTGYLAVDNTNQLIVLAFRGSSDISNWVANLDYDLTDVDLCDGCQAHSGWWSAWGSGANDITAQVQSAQSTYPGYKLVVTGHSLGGAIAALGGSALRNAGYQLDLYTYGQPRVGNKALAEYLTNQADYWRVTHENDIVPRLPPESFGFSHASPEFWITSDNGVTPTTSDVQEIEGIDSNAGNTGEAIPSIDAHKFYIIAISACS</sequence>
<feature type="domain" description="Fungal lipase-type" evidence="4">
    <location>
        <begin position="106"/>
        <end position="236"/>
    </location>
</feature>
<dbReference type="InterPro" id="IPR051299">
    <property type="entry name" value="AB_hydrolase_lip/est"/>
</dbReference>
<evidence type="ECO:0000313" key="6">
    <source>
        <dbReference type="EMBL" id="KAJ5223285.1"/>
    </source>
</evidence>
<dbReference type="PANTHER" id="PTHR46640">
    <property type="entry name" value="TRIACYLGLYCEROL LIPASE, PUTATIVE (AFU_ORTHOLOGUE AFUA_6G06510)-RELATED"/>
    <property type="match status" value="1"/>
</dbReference>
<keyword evidence="1 3" id="KW-0732">Signal</keyword>
<dbReference type="GO" id="GO:0016787">
    <property type="term" value="F:hydrolase activity"/>
    <property type="evidence" value="ECO:0007669"/>
    <property type="project" value="UniProtKB-KW"/>
</dbReference>
<dbReference type="PANTHER" id="PTHR46640:SF1">
    <property type="entry name" value="FUNGAL LIPASE-LIKE DOMAIN-CONTAINING PROTEIN-RELATED"/>
    <property type="match status" value="1"/>
</dbReference>
<feature type="domain" description="Mono-/di-acylglycerol lipase N-terminal" evidence="5">
    <location>
        <begin position="18"/>
        <end position="81"/>
    </location>
</feature>
<name>A0A9W9NNL4_9EURO</name>
<accession>A0A9W9NNL4</accession>